<dbReference type="GO" id="GO:0004519">
    <property type="term" value="F:endonuclease activity"/>
    <property type="evidence" value="ECO:0007669"/>
    <property type="project" value="UniProtKB-KW"/>
</dbReference>
<organism evidence="6 7">
    <name type="scientific">Roseivirga seohaensis</name>
    <dbReference type="NCBI Taxonomy" id="1914963"/>
    <lineage>
        <taxon>Bacteria</taxon>
        <taxon>Pseudomonadati</taxon>
        <taxon>Bacteroidota</taxon>
        <taxon>Cytophagia</taxon>
        <taxon>Cytophagales</taxon>
        <taxon>Roseivirgaceae</taxon>
        <taxon>Roseivirga</taxon>
    </lineage>
</organism>
<dbReference type="Pfam" id="PF01420">
    <property type="entry name" value="Methylase_S"/>
    <property type="match status" value="2"/>
</dbReference>
<gene>
    <name evidence="6" type="ORF">AWW67_16915</name>
</gene>
<evidence type="ECO:0000256" key="2">
    <source>
        <dbReference type="ARBA" id="ARBA00022747"/>
    </source>
</evidence>
<keyword evidence="6" id="KW-0540">Nuclease</keyword>
<dbReference type="InterPro" id="IPR000055">
    <property type="entry name" value="Restrct_endonuc_typeI_TRD"/>
</dbReference>
<sequence>MVTCIGATIGKTGIIRKEGAFNQQINAIVPNKPLSSEFIYYQIISSSFQRAIKNAASSTTLPILNKGRFSKLIFRICPLPEQRAIVSKIEELFSDLDKGIADLKKAQDQLKIYRQAVLKKAFEGELTREWREQQTNLPTADQLLEQIKEERQKHYEQQLENWKQAVKDWEKNGKEGKKPGKPAIYKLFDSPVKTLNLNLPSTWFFDCIGNTCSKTEYGSSSKSNISGKIPVLRMGNMQDGKIDWKDLKYSSDSEEINQYLLKEGDVLFNRTNSPELVGKTVQYKGERPAIFAGYLIRLNQIENIISGAYLNHFLNSHPAKVYGSFVKTDGVNQSNINGDKLSNYPIPICSIEEQHQIVREIETRLSVCDKVEQSITESLEKAKALRQSILKKAFEGTLLSTAEIEKCKQAKDYEPASVLLERIKNSSTKVSAS</sequence>
<comment type="caution">
    <text evidence="6">The sequence shown here is derived from an EMBL/GenBank/DDBJ whole genome shotgun (WGS) entry which is preliminary data.</text>
</comment>
<keyword evidence="6" id="KW-0255">Endonuclease</keyword>
<name>A0A150Y2E0_9BACT</name>
<evidence type="ECO:0000256" key="3">
    <source>
        <dbReference type="ARBA" id="ARBA00023125"/>
    </source>
</evidence>
<accession>A0A150Y2E0</accession>
<comment type="similarity">
    <text evidence="1">Belongs to the type-I restriction system S methylase family.</text>
</comment>
<proteinExistence type="inferred from homology"/>
<dbReference type="InterPro" id="IPR044946">
    <property type="entry name" value="Restrct_endonuc_typeI_TRD_sf"/>
</dbReference>
<dbReference type="SUPFAM" id="SSF116734">
    <property type="entry name" value="DNA methylase specificity domain"/>
    <property type="match status" value="2"/>
</dbReference>
<evidence type="ECO:0000259" key="5">
    <source>
        <dbReference type="Pfam" id="PF01420"/>
    </source>
</evidence>
<keyword evidence="4" id="KW-0175">Coiled coil</keyword>
<feature type="domain" description="Type I restriction modification DNA specificity" evidence="5">
    <location>
        <begin position="6"/>
        <end position="100"/>
    </location>
</feature>
<dbReference type="Proteomes" id="UP000075663">
    <property type="component" value="Unassembled WGS sequence"/>
</dbReference>
<dbReference type="CDD" id="cd17524">
    <property type="entry name" value="RMtype1_S_EcoUTORF5051P-TRD2-CR2_like"/>
    <property type="match status" value="1"/>
</dbReference>
<dbReference type="AlphaFoldDB" id="A0A150Y2E0"/>
<keyword evidence="2" id="KW-0680">Restriction system</keyword>
<evidence type="ECO:0000313" key="7">
    <source>
        <dbReference type="Proteomes" id="UP000075663"/>
    </source>
</evidence>
<evidence type="ECO:0000256" key="4">
    <source>
        <dbReference type="SAM" id="Coils"/>
    </source>
</evidence>
<dbReference type="STRING" id="1914963.AWW67_16915"/>
<keyword evidence="3" id="KW-0238">DNA-binding</keyword>
<dbReference type="PANTHER" id="PTHR43140">
    <property type="entry name" value="TYPE-1 RESTRICTION ENZYME ECOKI SPECIFICITY PROTEIN"/>
    <property type="match status" value="1"/>
</dbReference>
<dbReference type="EMBL" id="LRPB01000006">
    <property type="protein sequence ID" value="KYG85131.1"/>
    <property type="molecule type" value="Genomic_DNA"/>
</dbReference>
<feature type="coiled-coil region" evidence="4">
    <location>
        <begin position="140"/>
        <end position="172"/>
    </location>
</feature>
<dbReference type="PANTHER" id="PTHR43140:SF1">
    <property type="entry name" value="TYPE I RESTRICTION ENZYME ECOKI SPECIFICITY SUBUNIT"/>
    <property type="match status" value="1"/>
</dbReference>
<feature type="domain" description="Type I restriction modification DNA specificity" evidence="5">
    <location>
        <begin position="219"/>
        <end position="380"/>
    </location>
</feature>
<dbReference type="GO" id="GO:0009307">
    <property type="term" value="P:DNA restriction-modification system"/>
    <property type="evidence" value="ECO:0007669"/>
    <property type="project" value="UniProtKB-KW"/>
</dbReference>
<dbReference type="InterPro" id="IPR051212">
    <property type="entry name" value="Type-I_RE_S_subunit"/>
</dbReference>
<evidence type="ECO:0000256" key="1">
    <source>
        <dbReference type="ARBA" id="ARBA00010923"/>
    </source>
</evidence>
<feature type="coiled-coil region" evidence="4">
    <location>
        <begin position="89"/>
        <end position="116"/>
    </location>
</feature>
<reference evidence="6 7" key="1">
    <citation type="submission" date="2016-01" db="EMBL/GenBank/DDBJ databases">
        <title>Genome sequencing of Roseivirga seohaensis SW-152.</title>
        <authorList>
            <person name="Selvaratnam C."/>
            <person name="Thevarajoo S."/>
            <person name="Goh K.M."/>
            <person name="Ee R."/>
            <person name="Chan K.-G."/>
            <person name="Chong C.S."/>
        </authorList>
    </citation>
    <scope>NUCLEOTIDE SEQUENCE [LARGE SCALE GENOMIC DNA]</scope>
    <source>
        <strain evidence="6 7">SW-152</strain>
    </source>
</reference>
<keyword evidence="6" id="KW-0378">Hydrolase</keyword>
<protein>
    <submittedName>
        <fullName evidence="6">Restriction endonuclease</fullName>
    </submittedName>
</protein>
<dbReference type="GO" id="GO:0003677">
    <property type="term" value="F:DNA binding"/>
    <property type="evidence" value="ECO:0007669"/>
    <property type="project" value="UniProtKB-KW"/>
</dbReference>
<dbReference type="Gene3D" id="3.90.220.20">
    <property type="entry name" value="DNA methylase specificity domains"/>
    <property type="match status" value="2"/>
</dbReference>
<evidence type="ECO:0000313" key="6">
    <source>
        <dbReference type="EMBL" id="KYG85131.1"/>
    </source>
</evidence>